<dbReference type="SUPFAM" id="SSF56112">
    <property type="entry name" value="Protein kinase-like (PK-like)"/>
    <property type="match status" value="1"/>
</dbReference>
<sequence length="409" mass="47242">MMSSDTPKWLDEQLITTAIREGKGDHDITVRKINVRPATSAGDNYFSVLYRVNFEYATHNDSSSEESTESFIIKSLPDAEKAKQFVTENDAFATETEVLRRLIPAFHRLLNTSTSDRLVYLAPKYYYHTDKPHQKIVMEDLWQSGFKMVPRTLPLDLDHSKLAISQIGMFHAASYALHRQDPHAFDNFLKFPFLKNYAYESLLNFTFTLVADYLQSFPDVDQQYSEKLRYLGGTGFRRIEKAAKREEHGFNVLNHGDAWRNNMMFKYDEEGNASDVVFVDFQYSYYGSPALDLHYFLYSSPSSEVSSRHFDQLLQCYHSSLSKTLARMGCGDQCPSMGFIQEEMEKRNFFAVFAAIAVMPLRFVSSDKVADFAKACKNEPNLSCSHITKEYIDEILTILPMFNKKYWLD</sequence>
<dbReference type="PANTHER" id="PTHR11012:SF56">
    <property type="entry name" value="CHK KINASE-LIKE DOMAIN-CONTAINING PROTEIN-RELATED"/>
    <property type="match status" value="1"/>
</dbReference>
<dbReference type="PANTHER" id="PTHR11012">
    <property type="entry name" value="PROTEIN KINASE-LIKE DOMAIN-CONTAINING"/>
    <property type="match status" value="1"/>
</dbReference>
<dbReference type="InterPro" id="IPR011009">
    <property type="entry name" value="Kinase-like_dom_sf"/>
</dbReference>
<proteinExistence type="predicted"/>
<keyword evidence="3" id="KW-1185">Reference proteome</keyword>
<dbReference type="InterPro" id="IPR004119">
    <property type="entry name" value="EcKL"/>
</dbReference>
<accession>A0ABQ9G603</accession>
<feature type="domain" description="CHK kinase-like" evidence="1">
    <location>
        <begin position="136"/>
        <end position="327"/>
    </location>
</feature>
<dbReference type="Gene3D" id="3.90.1200.10">
    <property type="match status" value="1"/>
</dbReference>
<dbReference type="Proteomes" id="UP001159363">
    <property type="component" value="Chromosome 15"/>
</dbReference>
<dbReference type="Pfam" id="PF02958">
    <property type="entry name" value="EcKL"/>
    <property type="match status" value="1"/>
</dbReference>
<evidence type="ECO:0000259" key="1">
    <source>
        <dbReference type="SMART" id="SM00587"/>
    </source>
</evidence>
<name>A0ABQ9G603_9NEOP</name>
<dbReference type="SMART" id="SM00587">
    <property type="entry name" value="CHK"/>
    <property type="match status" value="1"/>
</dbReference>
<organism evidence="2 3">
    <name type="scientific">Dryococelus australis</name>
    <dbReference type="NCBI Taxonomy" id="614101"/>
    <lineage>
        <taxon>Eukaryota</taxon>
        <taxon>Metazoa</taxon>
        <taxon>Ecdysozoa</taxon>
        <taxon>Arthropoda</taxon>
        <taxon>Hexapoda</taxon>
        <taxon>Insecta</taxon>
        <taxon>Pterygota</taxon>
        <taxon>Neoptera</taxon>
        <taxon>Polyneoptera</taxon>
        <taxon>Phasmatodea</taxon>
        <taxon>Verophasmatodea</taxon>
        <taxon>Anareolatae</taxon>
        <taxon>Phasmatidae</taxon>
        <taxon>Eurycanthinae</taxon>
        <taxon>Dryococelus</taxon>
    </lineage>
</organism>
<gene>
    <name evidence="2" type="ORF">PR048_032783</name>
</gene>
<dbReference type="EMBL" id="JARBHB010000016">
    <property type="protein sequence ID" value="KAJ8866921.1"/>
    <property type="molecule type" value="Genomic_DNA"/>
</dbReference>
<comment type="caution">
    <text evidence="2">The sequence shown here is derived from an EMBL/GenBank/DDBJ whole genome shotgun (WGS) entry which is preliminary data.</text>
</comment>
<reference evidence="2 3" key="1">
    <citation type="submission" date="2023-02" db="EMBL/GenBank/DDBJ databases">
        <title>LHISI_Scaffold_Assembly.</title>
        <authorList>
            <person name="Stuart O.P."/>
            <person name="Cleave R."/>
            <person name="Magrath M.J.L."/>
            <person name="Mikheyev A.S."/>
        </authorList>
    </citation>
    <scope>NUCLEOTIDE SEQUENCE [LARGE SCALE GENOMIC DNA]</scope>
    <source>
        <strain evidence="2">Daus_M_001</strain>
        <tissue evidence="2">Leg muscle</tissue>
    </source>
</reference>
<evidence type="ECO:0000313" key="3">
    <source>
        <dbReference type="Proteomes" id="UP001159363"/>
    </source>
</evidence>
<evidence type="ECO:0000313" key="2">
    <source>
        <dbReference type="EMBL" id="KAJ8866921.1"/>
    </source>
</evidence>
<dbReference type="InterPro" id="IPR015897">
    <property type="entry name" value="CHK_kinase-like"/>
</dbReference>
<protein>
    <recommendedName>
        <fullName evidence="1">CHK kinase-like domain-containing protein</fullName>
    </recommendedName>
</protein>